<feature type="signal peptide" evidence="1">
    <location>
        <begin position="1"/>
        <end position="22"/>
    </location>
</feature>
<protein>
    <submittedName>
        <fullName evidence="3">Zinc ribbon domain-containing protein</fullName>
    </submittedName>
</protein>
<keyword evidence="1" id="KW-0732">Signal</keyword>
<evidence type="ECO:0000256" key="1">
    <source>
        <dbReference type="SAM" id="SignalP"/>
    </source>
</evidence>
<evidence type="ECO:0000259" key="2">
    <source>
        <dbReference type="Pfam" id="PF12773"/>
    </source>
</evidence>
<name>A0A938BSI7_UNCEI</name>
<sequence length="94" mass="9794">MSAAKLARARVLLLGLLGLACAAALGAAGAQVDIQVCAHCETELPGDALYCPYCGRAIDNRESIYCWRCGTLLPADARYCTLCGSEVCSDHGAT</sequence>
<reference evidence="3" key="1">
    <citation type="submission" date="2019-03" db="EMBL/GenBank/DDBJ databases">
        <title>Lake Tanganyika Metagenome-Assembled Genomes (MAGs).</title>
        <authorList>
            <person name="Tran P."/>
        </authorList>
    </citation>
    <scope>NUCLEOTIDE SEQUENCE</scope>
    <source>
        <strain evidence="3">M_DeepCast_400m_m2_100</strain>
    </source>
</reference>
<dbReference type="PROSITE" id="PS51257">
    <property type="entry name" value="PROKAR_LIPOPROTEIN"/>
    <property type="match status" value="1"/>
</dbReference>
<feature type="non-terminal residue" evidence="3">
    <location>
        <position position="94"/>
    </location>
</feature>
<gene>
    <name evidence="3" type="ORF">FJY75_13335</name>
</gene>
<dbReference type="EMBL" id="VGIY01000502">
    <property type="protein sequence ID" value="MBM3318826.1"/>
    <property type="molecule type" value="Genomic_DNA"/>
</dbReference>
<evidence type="ECO:0000313" key="3">
    <source>
        <dbReference type="EMBL" id="MBM3318826.1"/>
    </source>
</evidence>
<feature type="chain" id="PRO_5038080882" evidence="1">
    <location>
        <begin position="23"/>
        <end position="94"/>
    </location>
</feature>
<dbReference type="InterPro" id="IPR025874">
    <property type="entry name" value="DZR"/>
</dbReference>
<proteinExistence type="predicted"/>
<dbReference type="Pfam" id="PF12773">
    <property type="entry name" value="DZR"/>
    <property type="match status" value="1"/>
</dbReference>
<dbReference type="AlphaFoldDB" id="A0A938BSI7"/>
<evidence type="ECO:0000313" key="4">
    <source>
        <dbReference type="Proteomes" id="UP000748308"/>
    </source>
</evidence>
<accession>A0A938BSI7</accession>
<dbReference type="Proteomes" id="UP000748308">
    <property type="component" value="Unassembled WGS sequence"/>
</dbReference>
<comment type="caution">
    <text evidence="3">The sequence shown here is derived from an EMBL/GenBank/DDBJ whole genome shotgun (WGS) entry which is preliminary data.</text>
</comment>
<organism evidence="3 4">
    <name type="scientific">Eiseniibacteriota bacterium</name>
    <dbReference type="NCBI Taxonomy" id="2212470"/>
    <lineage>
        <taxon>Bacteria</taxon>
        <taxon>Candidatus Eiseniibacteriota</taxon>
    </lineage>
</organism>
<feature type="domain" description="DZANK-type" evidence="2">
    <location>
        <begin position="37"/>
        <end position="84"/>
    </location>
</feature>